<dbReference type="AlphaFoldDB" id="A0AAI8QFJ7"/>
<gene>
    <name evidence="1" type="ORF">S23_63870</name>
</gene>
<evidence type="ECO:0000313" key="2">
    <source>
        <dbReference type="Proteomes" id="UP000007886"/>
    </source>
</evidence>
<dbReference type="Proteomes" id="UP000007886">
    <property type="component" value="Chromosome"/>
</dbReference>
<accession>A0AAI8QFJ7</accession>
<evidence type="ECO:0000313" key="1">
    <source>
        <dbReference type="EMBL" id="BAL79569.1"/>
    </source>
</evidence>
<dbReference type="EMBL" id="AP012279">
    <property type="protein sequence ID" value="BAL79569.1"/>
    <property type="molecule type" value="Genomic_DNA"/>
</dbReference>
<sequence>MGSEEGDLTDDAAFFRHSRDIESAFSVQLFVISAGPELGLSECGRLCGLPYPAIPLEEGGQDGVRNRASWVVDWGTSVEPQDVTRRLRA</sequence>
<dbReference type="KEGG" id="brs:S23_63870"/>
<organism evidence="1 2">
    <name type="scientific">Bradyrhizobium cosmicum</name>
    <dbReference type="NCBI Taxonomy" id="1404864"/>
    <lineage>
        <taxon>Bacteria</taxon>
        <taxon>Pseudomonadati</taxon>
        <taxon>Pseudomonadota</taxon>
        <taxon>Alphaproteobacteria</taxon>
        <taxon>Hyphomicrobiales</taxon>
        <taxon>Nitrobacteraceae</taxon>
        <taxon>Bradyrhizobium</taxon>
    </lineage>
</organism>
<proteinExistence type="predicted"/>
<name>A0AAI8QFJ7_9BRAD</name>
<keyword evidence="2" id="KW-1185">Reference proteome</keyword>
<protein>
    <submittedName>
        <fullName evidence="1">Uncharacterized protein</fullName>
    </submittedName>
</protein>
<reference evidence="1 2" key="1">
    <citation type="journal article" date="2012" name="Microbes Environ.">
        <title>Complete genome sequence of Bradyrhizobium sp. S23321: insights into symbiosis evolution in soil oligotrophs.</title>
        <authorList>
            <person name="Okubo T."/>
            <person name="Tsukui T."/>
            <person name="Maita H."/>
            <person name="Okamoto S."/>
            <person name="Oshima K."/>
            <person name="Fujisawa T."/>
            <person name="Saito A."/>
            <person name="Futamata H."/>
            <person name="Hattori R."/>
            <person name="Shimomura Y."/>
            <person name="Haruta S."/>
            <person name="Morimoto S."/>
            <person name="Wang Y."/>
            <person name="Sakai Y."/>
            <person name="Hattori M."/>
            <person name="Aizawa S."/>
            <person name="Nagashima K.V.P."/>
            <person name="Masuda S."/>
            <person name="Hattori T."/>
            <person name="Yamashita A."/>
            <person name="Bao Z."/>
            <person name="Hayatsu M."/>
            <person name="Kajiya-Kanegae H."/>
            <person name="Yoshinaga I."/>
            <person name="Sakamoto K."/>
            <person name="Toyota K."/>
            <person name="Nakao M."/>
            <person name="Kohara M."/>
            <person name="Anda M."/>
            <person name="Niwa R."/>
            <person name="Jung-Hwan P."/>
            <person name="Sameshima-Saito R."/>
            <person name="Tokuda S."/>
            <person name="Yamamoto S."/>
            <person name="Yamamoto S."/>
            <person name="Yokoyama T."/>
            <person name="Akutsu T."/>
            <person name="Nakamura Y."/>
            <person name="Nakahira-Yanaka Y."/>
            <person name="Takada Hoshino Y."/>
            <person name="Hirakawa H."/>
            <person name="Mitsui H."/>
            <person name="Terasawa K."/>
            <person name="Itakura M."/>
            <person name="Sato S."/>
            <person name="Ikeda-Ohtsubo W."/>
            <person name="Sakakura N."/>
            <person name="Kaminuma E."/>
            <person name="Minamisawa K."/>
        </authorList>
    </citation>
    <scope>NUCLEOTIDE SEQUENCE [LARGE SCALE GENOMIC DNA]</scope>
    <source>
        <strain evidence="1 2">S23321</strain>
    </source>
</reference>